<organism evidence="2 3">
    <name type="scientific">Halocaridina rubra</name>
    <name type="common">Hawaiian red shrimp</name>
    <dbReference type="NCBI Taxonomy" id="373956"/>
    <lineage>
        <taxon>Eukaryota</taxon>
        <taxon>Metazoa</taxon>
        <taxon>Ecdysozoa</taxon>
        <taxon>Arthropoda</taxon>
        <taxon>Crustacea</taxon>
        <taxon>Multicrustacea</taxon>
        <taxon>Malacostraca</taxon>
        <taxon>Eumalacostraca</taxon>
        <taxon>Eucarida</taxon>
        <taxon>Decapoda</taxon>
        <taxon>Pleocyemata</taxon>
        <taxon>Caridea</taxon>
        <taxon>Atyoidea</taxon>
        <taxon>Atyidae</taxon>
        <taxon>Halocaridina</taxon>
    </lineage>
</organism>
<name>A0AAN8W9B0_HALRR</name>
<evidence type="ECO:0000313" key="3">
    <source>
        <dbReference type="Proteomes" id="UP001381693"/>
    </source>
</evidence>
<gene>
    <name evidence="2" type="ORF">SK128_018943</name>
</gene>
<sequence>MSTPVTPTATRKRTFTQVPTSDSDGGSGWWGAIGGVVGEFLQGWGLFGVLRKKSGVPGGARSTPATPPMYSHPASPSHEHIELRQLNFQVSLLA</sequence>
<feature type="compositionally biased region" description="Polar residues" evidence="1">
    <location>
        <begin position="1"/>
        <end position="21"/>
    </location>
</feature>
<reference evidence="2 3" key="1">
    <citation type="submission" date="2023-11" db="EMBL/GenBank/DDBJ databases">
        <title>Halocaridina rubra genome assembly.</title>
        <authorList>
            <person name="Smith C."/>
        </authorList>
    </citation>
    <scope>NUCLEOTIDE SEQUENCE [LARGE SCALE GENOMIC DNA]</scope>
    <source>
        <strain evidence="2">EP-1</strain>
        <tissue evidence="2">Whole</tissue>
    </source>
</reference>
<comment type="caution">
    <text evidence="2">The sequence shown here is derived from an EMBL/GenBank/DDBJ whole genome shotgun (WGS) entry which is preliminary data.</text>
</comment>
<accession>A0AAN8W9B0</accession>
<feature type="region of interest" description="Disordered" evidence="1">
    <location>
        <begin position="56"/>
        <end position="78"/>
    </location>
</feature>
<dbReference type="AlphaFoldDB" id="A0AAN8W9B0"/>
<dbReference type="EMBL" id="JAXCGZ010023458">
    <property type="protein sequence ID" value="KAK7008355.1"/>
    <property type="molecule type" value="Genomic_DNA"/>
</dbReference>
<evidence type="ECO:0000313" key="2">
    <source>
        <dbReference type="EMBL" id="KAK7008355.1"/>
    </source>
</evidence>
<feature type="region of interest" description="Disordered" evidence="1">
    <location>
        <begin position="1"/>
        <end position="26"/>
    </location>
</feature>
<evidence type="ECO:0000256" key="1">
    <source>
        <dbReference type="SAM" id="MobiDB-lite"/>
    </source>
</evidence>
<keyword evidence="3" id="KW-1185">Reference proteome</keyword>
<proteinExistence type="predicted"/>
<protein>
    <submittedName>
        <fullName evidence="2">Uncharacterized protein</fullName>
    </submittedName>
</protein>
<dbReference type="Proteomes" id="UP001381693">
    <property type="component" value="Unassembled WGS sequence"/>
</dbReference>